<dbReference type="PROSITE" id="PS52016">
    <property type="entry name" value="TONB_DEPENDENT_REC_3"/>
    <property type="match status" value="1"/>
</dbReference>
<keyword evidence="4 14" id="KW-1134">Transmembrane beta strand</keyword>
<evidence type="ECO:0000256" key="6">
    <source>
        <dbReference type="ARBA" id="ARBA00022692"/>
    </source>
</evidence>
<dbReference type="GO" id="GO:0015891">
    <property type="term" value="P:siderophore transport"/>
    <property type="evidence" value="ECO:0007669"/>
    <property type="project" value="InterPro"/>
</dbReference>
<dbReference type="PANTHER" id="PTHR32552:SF68">
    <property type="entry name" value="FERRICHROME OUTER MEMBRANE TRANSPORTER_PHAGE RECEPTOR"/>
    <property type="match status" value="1"/>
</dbReference>
<keyword evidence="10 15" id="KW-0798">TonB box</keyword>
<name>A0A6I4NQZ7_9FLAO</name>
<comment type="caution">
    <text evidence="18">The sequence shown here is derived from an EMBL/GenBank/DDBJ whole genome shotgun (WGS) entry which is preliminary data.</text>
</comment>
<dbReference type="InterPro" id="IPR012910">
    <property type="entry name" value="Plug_dom"/>
</dbReference>
<proteinExistence type="inferred from homology"/>
<dbReference type="InterPro" id="IPR037066">
    <property type="entry name" value="Plug_dom_sf"/>
</dbReference>
<dbReference type="AlphaFoldDB" id="A0A6I4NQZ7"/>
<dbReference type="SUPFAM" id="SSF56935">
    <property type="entry name" value="Porins"/>
    <property type="match status" value="1"/>
</dbReference>
<dbReference type="InterPro" id="IPR008969">
    <property type="entry name" value="CarboxyPept-like_regulatory"/>
</dbReference>
<accession>A0A6I4NQZ7</accession>
<gene>
    <name evidence="18" type="ORF">GON26_07070</name>
</gene>
<dbReference type="EMBL" id="WSTB01000003">
    <property type="protein sequence ID" value="MWB94119.1"/>
    <property type="molecule type" value="Genomic_DNA"/>
</dbReference>
<dbReference type="Pfam" id="PF13715">
    <property type="entry name" value="CarbopepD_reg_2"/>
    <property type="match status" value="1"/>
</dbReference>
<dbReference type="InterPro" id="IPR010105">
    <property type="entry name" value="TonB_sidphr_rcpt"/>
</dbReference>
<evidence type="ECO:0000256" key="11">
    <source>
        <dbReference type="ARBA" id="ARBA00023136"/>
    </source>
</evidence>
<dbReference type="GO" id="GO:0038023">
    <property type="term" value="F:signaling receptor activity"/>
    <property type="evidence" value="ECO:0007669"/>
    <property type="project" value="InterPro"/>
</dbReference>
<evidence type="ECO:0000256" key="12">
    <source>
        <dbReference type="ARBA" id="ARBA00023170"/>
    </source>
</evidence>
<dbReference type="NCBIfam" id="TIGR01783">
    <property type="entry name" value="TonB-siderophor"/>
    <property type="match status" value="1"/>
</dbReference>
<feature type="domain" description="TonB-dependent receptor plug" evidence="17">
    <location>
        <begin position="124"/>
        <end position="218"/>
    </location>
</feature>
<dbReference type="GO" id="GO:0009279">
    <property type="term" value="C:cell outer membrane"/>
    <property type="evidence" value="ECO:0007669"/>
    <property type="project" value="UniProtKB-SubCell"/>
</dbReference>
<keyword evidence="7" id="KW-0732">Signal</keyword>
<keyword evidence="12 18" id="KW-0675">Receptor</keyword>
<keyword evidence="11 14" id="KW-0472">Membrane</keyword>
<feature type="domain" description="TonB-dependent receptor-like beta-barrel" evidence="16">
    <location>
        <begin position="387"/>
        <end position="786"/>
    </location>
</feature>
<dbReference type="InterPro" id="IPR039426">
    <property type="entry name" value="TonB-dep_rcpt-like"/>
</dbReference>
<keyword evidence="3 14" id="KW-0813">Transport</keyword>
<dbReference type="Pfam" id="PF00593">
    <property type="entry name" value="TonB_dep_Rec_b-barrel"/>
    <property type="match status" value="1"/>
</dbReference>
<dbReference type="InterPro" id="IPR000531">
    <property type="entry name" value="Beta-barrel_TonB"/>
</dbReference>
<dbReference type="PANTHER" id="PTHR32552">
    <property type="entry name" value="FERRICHROME IRON RECEPTOR-RELATED"/>
    <property type="match status" value="1"/>
</dbReference>
<evidence type="ECO:0000259" key="16">
    <source>
        <dbReference type="Pfam" id="PF00593"/>
    </source>
</evidence>
<evidence type="ECO:0000256" key="5">
    <source>
        <dbReference type="ARBA" id="ARBA00022496"/>
    </source>
</evidence>
<dbReference type="RefSeq" id="WP_160374038.1">
    <property type="nucleotide sequence ID" value="NZ_WSTB01000003.1"/>
</dbReference>
<evidence type="ECO:0000256" key="9">
    <source>
        <dbReference type="ARBA" id="ARBA00023065"/>
    </source>
</evidence>
<keyword evidence="19" id="KW-1185">Reference proteome</keyword>
<dbReference type="Gene3D" id="2.40.170.20">
    <property type="entry name" value="TonB-dependent receptor, beta-barrel domain"/>
    <property type="match status" value="1"/>
</dbReference>
<dbReference type="Proteomes" id="UP000471501">
    <property type="component" value="Unassembled WGS sequence"/>
</dbReference>
<evidence type="ECO:0000256" key="10">
    <source>
        <dbReference type="ARBA" id="ARBA00023077"/>
    </source>
</evidence>
<protein>
    <submittedName>
        <fullName evidence="18">TonB-dependent siderophore receptor</fullName>
    </submittedName>
</protein>
<dbReference type="InterPro" id="IPR036942">
    <property type="entry name" value="Beta-barrel_TonB_sf"/>
</dbReference>
<evidence type="ECO:0000313" key="19">
    <source>
        <dbReference type="Proteomes" id="UP000471501"/>
    </source>
</evidence>
<keyword evidence="8" id="KW-0408">Iron</keyword>
<dbReference type="Gene3D" id="2.60.40.1120">
    <property type="entry name" value="Carboxypeptidase-like, regulatory domain"/>
    <property type="match status" value="1"/>
</dbReference>
<evidence type="ECO:0000256" key="14">
    <source>
        <dbReference type="PROSITE-ProRule" id="PRU01360"/>
    </source>
</evidence>
<keyword evidence="5" id="KW-0410">Iron transport</keyword>
<reference evidence="18 19" key="1">
    <citation type="submission" date="2019-12" db="EMBL/GenBank/DDBJ databases">
        <authorList>
            <person name="Kim Y.S."/>
        </authorList>
    </citation>
    <scope>NUCLEOTIDE SEQUENCE [LARGE SCALE GENOMIC DNA]</scope>
    <source>
        <strain evidence="18 19">GA093</strain>
    </source>
</reference>
<evidence type="ECO:0000256" key="2">
    <source>
        <dbReference type="ARBA" id="ARBA00009810"/>
    </source>
</evidence>
<keyword evidence="9" id="KW-0406">Ion transport</keyword>
<evidence type="ECO:0000256" key="13">
    <source>
        <dbReference type="ARBA" id="ARBA00023237"/>
    </source>
</evidence>
<dbReference type="Pfam" id="PF07715">
    <property type="entry name" value="Plug"/>
    <property type="match status" value="1"/>
</dbReference>
<keyword evidence="6 14" id="KW-0812">Transmembrane</keyword>
<dbReference type="SUPFAM" id="SSF49464">
    <property type="entry name" value="Carboxypeptidase regulatory domain-like"/>
    <property type="match status" value="1"/>
</dbReference>
<comment type="similarity">
    <text evidence="2 14 15">Belongs to the TonB-dependent receptor family.</text>
</comment>
<keyword evidence="13 14" id="KW-0998">Cell outer membrane</keyword>
<evidence type="ECO:0000256" key="7">
    <source>
        <dbReference type="ARBA" id="ARBA00022729"/>
    </source>
</evidence>
<dbReference type="Gene3D" id="2.170.130.10">
    <property type="entry name" value="TonB-dependent receptor, plug domain"/>
    <property type="match status" value="1"/>
</dbReference>
<comment type="subcellular location">
    <subcellularLocation>
        <location evidence="1 14">Cell outer membrane</location>
        <topology evidence="1 14">Multi-pass membrane protein</topology>
    </subcellularLocation>
</comment>
<evidence type="ECO:0000259" key="17">
    <source>
        <dbReference type="Pfam" id="PF07715"/>
    </source>
</evidence>
<dbReference type="CDD" id="cd01347">
    <property type="entry name" value="ligand_gated_channel"/>
    <property type="match status" value="1"/>
</dbReference>
<sequence length="817" mass="91234">MKHLYIYLFLFLGIYVGKAQEIKGKISDSDTNEPIAGASIKILNSDKETTSSAEGNFTLEGEGILEITAIGYKTFQLKSGSKFLNIEMNSDRNELQTVEIIGRSSKKYNSDYSFSATKIAALNKDIPQSISTITKELIADKNAFYLADAVKMASGVIPSSYYNQYSIRGISQNEEGQIINGMRTRQYYFLQPLTNNIERVEVIKGPSSATFSSVDPGGSINLVTKKPLAIERKEVSLSVGSFSTFRGTLDFTGPLNESKTLLYRVNGAYQEAKSFRDLVSNKSYLISPSFSYIPNEKTAINTELILSDMTGILDRGQPIFGAVAGVNNLNKTPISLNLGAPNDFFKSKEMILMTNLAHKFSSKIGFNASYMKQTWTEDLQEHRTTNAFAVDMNNQPVASLAMMQFVQREQYWNVDNLSAYFNFDFKTGKLQHKLLTGYDLSSWHKTKGGGQNAARGFLLNDGTVASTFVPANAANYQTITVEGVVLPKPNVNYFNLNNPTYTIRNIEDYTLNVRTALPSALTTTNAIYIQDQIQWAKFTFLLGLRNEWFEDITNYETNNELTVKKSALLPRIGITYAINDALNVYTTYLEGYQPQSNTVTLMPQTGTLPGGSLFDPLESNLKEFGAKATLFNNKISINAAVYEINQRNILMNANDPANPDLLVTRGAERSRGFEFDIAGYITPNWQINTSYSYIDAEITNDRDVSLIGTRKQNTPKNSANLWTRYNFDSASALGDFGIGFGMQYQSSKVPWFTRDFTVPDFTVFDAALFYKPNKSNMQIALNAGNLLNKTYWLGAQNYLRLFPGAPRNATLTVTYKF</sequence>
<organism evidence="18 19">
    <name type="scientific">Flavobacterium hydrocarbonoxydans</name>
    <dbReference type="NCBI Taxonomy" id="2683249"/>
    <lineage>
        <taxon>Bacteria</taxon>
        <taxon>Pseudomonadati</taxon>
        <taxon>Bacteroidota</taxon>
        <taxon>Flavobacteriia</taxon>
        <taxon>Flavobacteriales</taxon>
        <taxon>Flavobacteriaceae</taxon>
        <taxon>Flavobacterium</taxon>
    </lineage>
</organism>
<evidence type="ECO:0000256" key="15">
    <source>
        <dbReference type="RuleBase" id="RU003357"/>
    </source>
</evidence>
<dbReference type="GO" id="GO:0015344">
    <property type="term" value="F:siderophore uptake transmembrane transporter activity"/>
    <property type="evidence" value="ECO:0007669"/>
    <property type="project" value="TreeGrafter"/>
</dbReference>
<evidence type="ECO:0000256" key="1">
    <source>
        <dbReference type="ARBA" id="ARBA00004571"/>
    </source>
</evidence>
<evidence type="ECO:0000256" key="3">
    <source>
        <dbReference type="ARBA" id="ARBA00022448"/>
    </source>
</evidence>
<evidence type="ECO:0000256" key="8">
    <source>
        <dbReference type="ARBA" id="ARBA00023004"/>
    </source>
</evidence>
<evidence type="ECO:0000313" key="18">
    <source>
        <dbReference type="EMBL" id="MWB94119.1"/>
    </source>
</evidence>
<evidence type="ECO:0000256" key="4">
    <source>
        <dbReference type="ARBA" id="ARBA00022452"/>
    </source>
</evidence>